<evidence type="ECO:0000313" key="3">
    <source>
        <dbReference type="Proteomes" id="UP000252167"/>
    </source>
</evidence>
<reference evidence="2 3" key="1">
    <citation type="submission" date="2018-01" db="EMBL/GenBank/DDBJ databases">
        <title>Glutamicibacter soli strain NHPC-3 Whole genome sequence and assembly.</title>
        <authorList>
            <person name="Choudhury P."/>
            <person name="Gupta D."/>
            <person name="Sengupta K."/>
            <person name="Jawed A."/>
            <person name="Sultana N."/>
            <person name="Saha P."/>
        </authorList>
    </citation>
    <scope>NUCLEOTIDE SEQUENCE [LARGE SCALE GENOMIC DNA]</scope>
    <source>
        <strain evidence="2 3">NHPC-3</strain>
    </source>
</reference>
<dbReference type="Proteomes" id="UP000252167">
    <property type="component" value="Unassembled WGS sequence"/>
</dbReference>
<dbReference type="AlphaFoldDB" id="A0A365Y9N5"/>
<keyword evidence="3" id="KW-1185">Reference proteome</keyword>
<gene>
    <name evidence="2" type="ORF">C1H84_15525</name>
</gene>
<evidence type="ECO:0000256" key="1">
    <source>
        <dbReference type="SAM" id="MobiDB-lite"/>
    </source>
</evidence>
<sequence>MSWTSERARVASLSRSRKPNDPDLINARRNLCAAKLEEYVARVVAQAPPLTDEQAHRIASLLRPYGGDAA</sequence>
<organism evidence="2 3">
    <name type="scientific">Glutamicibacter soli</name>
    <dbReference type="NCBI Taxonomy" id="453836"/>
    <lineage>
        <taxon>Bacteria</taxon>
        <taxon>Bacillati</taxon>
        <taxon>Actinomycetota</taxon>
        <taxon>Actinomycetes</taxon>
        <taxon>Micrococcales</taxon>
        <taxon>Micrococcaceae</taxon>
        <taxon>Glutamicibacter</taxon>
    </lineage>
</organism>
<name>A0A365Y9N5_9MICC</name>
<protein>
    <recommendedName>
        <fullName evidence="4">PhiRv1 phage protein</fullName>
    </recommendedName>
</protein>
<dbReference type="EMBL" id="POAF01000008">
    <property type="protein sequence ID" value="RBL99390.1"/>
    <property type="molecule type" value="Genomic_DNA"/>
</dbReference>
<proteinExistence type="predicted"/>
<comment type="caution">
    <text evidence="2">The sequence shown here is derived from an EMBL/GenBank/DDBJ whole genome shotgun (WGS) entry which is preliminary data.</text>
</comment>
<feature type="region of interest" description="Disordered" evidence="1">
    <location>
        <begin position="1"/>
        <end position="24"/>
    </location>
</feature>
<accession>A0A365Y9N5</accession>
<evidence type="ECO:0000313" key="2">
    <source>
        <dbReference type="EMBL" id="RBL99390.1"/>
    </source>
</evidence>
<evidence type="ECO:0008006" key="4">
    <source>
        <dbReference type="Google" id="ProtNLM"/>
    </source>
</evidence>